<feature type="domain" description="MSP" evidence="8">
    <location>
        <begin position="509"/>
        <end position="623"/>
    </location>
</feature>
<dbReference type="GO" id="GO:0031143">
    <property type="term" value="C:pseudopodium"/>
    <property type="evidence" value="ECO:0007669"/>
    <property type="project" value="UniProtKB-SubCell"/>
</dbReference>
<gene>
    <name evidence="9" type="ORF">CRE_29298</name>
</gene>
<evidence type="ECO:0000259" key="8">
    <source>
        <dbReference type="PROSITE" id="PS50202"/>
    </source>
</evidence>
<evidence type="ECO:0000256" key="4">
    <source>
        <dbReference type="ARBA" id="ARBA00023273"/>
    </source>
</evidence>
<dbReference type="EMBL" id="DS268494">
    <property type="protein sequence ID" value="EFP11900.1"/>
    <property type="molecule type" value="Genomic_DNA"/>
</dbReference>
<dbReference type="InParanoid" id="E3MXY8"/>
<feature type="compositionally biased region" description="Polar residues" evidence="7">
    <location>
        <begin position="251"/>
        <end position="272"/>
    </location>
</feature>
<keyword evidence="2" id="KW-0963">Cytoplasm</keyword>
<keyword evidence="10" id="KW-1185">Reference proteome</keyword>
<feature type="compositionally biased region" description="Basic residues" evidence="7">
    <location>
        <begin position="171"/>
        <end position="180"/>
    </location>
</feature>
<organism evidence="10">
    <name type="scientific">Caenorhabditis remanei</name>
    <name type="common">Caenorhabditis vulgaris</name>
    <dbReference type="NCBI Taxonomy" id="31234"/>
    <lineage>
        <taxon>Eukaryota</taxon>
        <taxon>Metazoa</taxon>
        <taxon>Ecdysozoa</taxon>
        <taxon>Nematoda</taxon>
        <taxon>Chromadorea</taxon>
        <taxon>Rhabditida</taxon>
        <taxon>Rhabditina</taxon>
        <taxon>Rhabditomorpha</taxon>
        <taxon>Rhabditoidea</taxon>
        <taxon>Rhabditidae</taxon>
        <taxon>Peloderinae</taxon>
        <taxon>Caenorhabditis</taxon>
    </lineage>
</organism>
<proteinExistence type="predicted"/>
<dbReference type="InterPro" id="IPR000535">
    <property type="entry name" value="MSP_dom"/>
</dbReference>
<evidence type="ECO:0000256" key="2">
    <source>
        <dbReference type="ARBA" id="ARBA00022490"/>
    </source>
</evidence>
<dbReference type="AlphaFoldDB" id="E3MXY8"/>
<feature type="compositionally biased region" description="Basic and acidic residues" evidence="7">
    <location>
        <begin position="273"/>
        <end position="283"/>
    </location>
</feature>
<feature type="compositionally biased region" description="Basic residues" evidence="7">
    <location>
        <begin position="81"/>
        <end position="91"/>
    </location>
</feature>
<keyword evidence="3" id="KW-0206">Cytoskeleton</keyword>
<evidence type="ECO:0000313" key="10">
    <source>
        <dbReference type="Proteomes" id="UP000008281"/>
    </source>
</evidence>
<evidence type="ECO:0000313" key="9">
    <source>
        <dbReference type="EMBL" id="EFP11900.1"/>
    </source>
</evidence>
<sequence>MDPYDVQYVPGVPANHSTMQSPAQQPQMKEEPKSNRVRWRYEIPPRDPALPPRTRKPKAEIFIDYSTRRSSKGGGKDTETKRRKNRKKPRRRVTEVTKSSGTQENVAENSHGHHTRPEDEDETAGPPADGFPTGNLSSDGPRFRDFVPELMESRTRSAGSSSSGDPPPPPRRQRAQKRKQAAQGRGAKRNDRVEEDPDGAPTPAPSQPSGVVVARLGGPEGIVLIPRDENMGPVSANENGPIEQRLGGNAENGQDAPNNDQNAQEPAPSQRNRNQEEDSHDVELTDAPYDDQNAQYDPRLDFEQHLQHENQVMEQAVNEDAAQHIRKPAQPVQVAENQVAENQVAGNEQKQPSRAFRYRDPHLEEEAEEDDQYYDQHIQEPVPLQLPHTVQTAENEAPGQGARNDNELADRIHALAPPPQQNWNQVKLEPNVDIKVEVEEFFDMEHLALGNVVGEVGEVDEEDVVLEDVPPRNMHDDDEIIVVLDEHVSADRKLTDAQIQDSKRAVPGELRTDPDEIIKSNAPFEISQAFNIKLWNKSNRRIAFKLITDSNLLEFHPPFGILEGQGGRTFVKIETKVFKFRRGFSDRILIEWMNGPRHGDVEPNYFMEGGMKNSKPLTVEYSR</sequence>
<dbReference type="PROSITE" id="PS50202">
    <property type="entry name" value="MSP"/>
    <property type="match status" value="1"/>
</dbReference>
<dbReference type="GO" id="GO:0005856">
    <property type="term" value="C:cytoskeleton"/>
    <property type="evidence" value="ECO:0007669"/>
    <property type="project" value="UniProtKB-SubCell"/>
</dbReference>
<dbReference type="PANTHER" id="PTHR22920:SF7">
    <property type="entry name" value="MSP DOMAIN-CONTAINING PROTEIN-RELATED"/>
    <property type="match status" value="1"/>
</dbReference>
<keyword evidence="4" id="KW-0966">Cell projection</keyword>
<dbReference type="InterPro" id="IPR008962">
    <property type="entry name" value="PapD-like_sf"/>
</dbReference>
<dbReference type="HOGENOM" id="CLU_438916_0_0_1"/>
<dbReference type="Gene3D" id="2.60.40.10">
    <property type="entry name" value="Immunoglobulins"/>
    <property type="match status" value="1"/>
</dbReference>
<name>E3MXY8_CAERE</name>
<feature type="compositionally biased region" description="Basic and acidic residues" evidence="7">
    <location>
        <begin position="28"/>
        <end position="45"/>
    </location>
</feature>
<evidence type="ECO:0000256" key="5">
    <source>
        <dbReference type="ARBA" id="ARBA00037744"/>
    </source>
</evidence>
<feature type="compositionally biased region" description="Basic and acidic residues" evidence="7">
    <location>
        <begin position="298"/>
        <end position="308"/>
    </location>
</feature>
<protein>
    <recommendedName>
        <fullName evidence="8">MSP domain-containing protein</fullName>
    </recommendedName>
</protein>
<dbReference type="Proteomes" id="UP000008281">
    <property type="component" value="Unassembled WGS sequence"/>
</dbReference>
<accession>E3MXY8</accession>
<evidence type="ECO:0000256" key="1">
    <source>
        <dbReference type="ARBA" id="ARBA00004245"/>
    </source>
</evidence>
<comment type="function">
    <text evidence="5">Central component in molecular interactions underlying sperm crawling. Forms an extensive filament system that extends from sperm villipoda, along the leading edge of the pseudopod.</text>
</comment>
<evidence type="ECO:0000256" key="7">
    <source>
        <dbReference type="SAM" id="MobiDB-lite"/>
    </source>
</evidence>
<dbReference type="InterPro" id="IPR051155">
    <property type="entry name" value="Nematode_MSP"/>
</dbReference>
<dbReference type="InterPro" id="IPR013783">
    <property type="entry name" value="Ig-like_fold"/>
</dbReference>
<dbReference type="PANTHER" id="PTHR22920">
    <property type="entry name" value="MAJOR SPERM PROTEIN"/>
    <property type="match status" value="1"/>
</dbReference>
<feature type="compositionally biased region" description="Polar residues" evidence="7">
    <location>
        <begin position="15"/>
        <end position="27"/>
    </location>
</feature>
<dbReference type="SUPFAM" id="SSF49354">
    <property type="entry name" value="PapD-like"/>
    <property type="match status" value="1"/>
</dbReference>
<evidence type="ECO:0000256" key="6">
    <source>
        <dbReference type="ARBA" id="ARBA00037818"/>
    </source>
</evidence>
<comment type="subcellular location">
    <subcellularLocation>
        <location evidence="6">Cell projection</location>
        <location evidence="6">Pseudopodium</location>
    </subcellularLocation>
    <subcellularLocation>
        <location evidence="1">Cytoplasm</location>
        <location evidence="1">Cytoskeleton</location>
    </subcellularLocation>
</comment>
<reference evidence="9" key="1">
    <citation type="submission" date="2007-07" db="EMBL/GenBank/DDBJ databases">
        <title>PCAP assembly of the Caenorhabditis remanei genome.</title>
        <authorList>
            <consortium name="The Caenorhabditis remanei Sequencing Consortium"/>
            <person name="Wilson R.K."/>
        </authorList>
    </citation>
    <scope>NUCLEOTIDE SEQUENCE [LARGE SCALE GENOMIC DNA]</scope>
    <source>
        <strain evidence="9">PB4641</strain>
    </source>
</reference>
<dbReference type="OrthoDB" id="5873870at2759"/>
<feature type="compositionally biased region" description="Basic and acidic residues" evidence="7">
    <location>
        <begin position="141"/>
        <end position="155"/>
    </location>
</feature>
<dbReference type="STRING" id="31234.E3MXY8"/>
<feature type="region of interest" description="Disordered" evidence="7">
    <location>
        <begin position="1"/>
        <end position="335"/>
    </location>
</feature>
<evidence type="ECO:0000256" key="3">
    <source>
        <dbReference type="ARBA" id="ARBA00023212"/>
    </source>
</evidence>
<feature type="compositionally biased region" description="Polar residues" evidence="7">
    <location>
        <begin position="96"/>
        <end position="108"/>
    </location>
</feature>